<dbReference type="Pfam" id="PF00270">
    <property type="entry name" value="DEAD"/>
    <property type="match status" value="1"/>
</dbReference>
<comment type="catalytic activity">
    <reaction evidence="10">
        <text>ATP + H2O = ADP + phosphate + H(+)</text>
        <dbReference type="Rhea" id="RHEA:13065"/>
        <dbReference type="ChEBI" id="CHEBI:15377"/>
        <dbReference type="ChEBI" id="CHEBI:15378"/>
        <dbReference type="ChEBI" id="CHEBI:30616"/>
        <dbReference type="ChEBI" id="CHEBI:43474"/>
        <dbReference type="ChEBI" id="CHEBI:456216"/>
        <dbReference type="EC" id="5.6.2.4"/>
    </reaction>
</comment>
<dbReference type="GO" id="GO:0003676">
    <property type="term" value="F:nucleic acid binding"/>
    <property type="evidence" value="ECO:0007669"/>
    <property type="project" value="InterPro"/>
</dbReference>
<dbReference type="InterPro" id="IPR052247">
    <property type="entry name" value="Meiotic_Crossover_Helicase"/>
</dbReference>
<dbReference type="InterPro" id="IPR057842">
    <property type="entry name" value="WH_MER3"/>
</dbReference>
<feature type="domain" description="Helicase ATP-binding" evidence="12">
    <location>
        <begin position="44"/>
        <end position="257"/>
    </location>
</feature>
<evidence type="ECO:0000256" key="2">
    <source>
        <dbReference type="ARBA" id="ARBA00022741"/>
    </source>
</evidence>
<dbReference type="PROSITE" id="PS51192">
    <property type="entry name" value="HELICASE_ATP_BIND_1"/>
    <property type="match status" value="1"/>
</dbReference>
<proteinExistence type="inferred from homology"/>
<sequence length="953" mass="108483">MTQKQRNQSNTGSRQIIPVEDVVPLLFRYLFPFECFNEVQSACLDTFHTDKNMVISSPTGSGKTVLFELAICRLLMRAFPDKSIAARHPTNNIFSRLAVKVVYLSPTKSLCAEKSSQWKEKFSPLGLTVAQVDGDSNMDCQSVSNTHIICATPEKWDAITRKSLEKSNSKAFSSQQQSHGVLFSVALLLVDEVHTLGEQRGGALEAVVTRMKLARDNAAISKSRDPIRNLRILAVSATIPNLEDIGLWLNAQVNNGIRNFDASYRPVPLKSIVLGFREQNPWIFDKHLTQRLPQVIASHSNEKPVLIFCPSRKSAVNTALYLAEKANSQQQEQLLSDLKSVSKSFQDSQLGKCVEKGIAYHNADLAHSDRALIEELYRKGLIKVICTTTTLAQGVNLPAHLVIIKDTRTYNSFGFQDYDINTFFQMIGRAGRPQYDKEGTAVIMTRTQEVSKYQKICSGDNSIVESTLRTKLIEHLNAEICRRTICNIADAMMWIKSTFLWIRMKRNPIHYRLHYSSSTKVSEEQLKKLCMAELKALQQYNMIAWDEEGFELYPREAGRIMAKYYVSFETMKNFMKQQQDWSCKDILYLLARSEELKSFSLRKSEKKTLSNMNVKIRYPLESDGEKSFQPKSISDKVYLLMQVALEGDNNLYENNFGLKSEANRILQSCSRIVKALEEYIYTDWRCVSATTLRAVTTVHRAIENHYWPDNQLGIFQQIPGIGHTLSKSLTENGIGSLEQLENTDARVVEKIVGRNSPFGNEIIERSKAIPKVYADLTPFRFLKATLELTIQYTIRYHSTTSKKSKKNKFNSTLTVLVTDSRDQILAARKITMEPNESRSEFIRTVIDNEQSEYKIQLEVLPETWIGRDAKICLSLNDESLDKIAERGANHKRKDTKESGEKQQHMKKCKTQRKKTSQDCNQTEAAKKKMPSDDMLPNQTYCEILSALFVSDSC</sequence>
<dbReference type="GO" id="GO:0005524">
    <property type="term" value="F:ATP binding"/>
    <property type="evidence" value="ECO:0007669"/>
    <property type="project" value="UniProtKB-KW"/>
</dbReference>
<comment type="caution">
    <text evidence="14">The sequence shown here is derived from an EMBL/GenBank/DDBJ whole genome shotgun (WGS) entry which is preliminary data.</text>
</comment>
<dbReference type="PANTHER" id="PTHR47835:SF3">
    <property type="entry name" value="HELICASE FOR MEIOSIS 1"/>
    <property type="match status" value="1"/>
</dbReference>
<dbReference type="GO" id="GO:0051321">
    <property type="term" value="P:meiotic cell cycle"/>
    <property type="evidence" value="ECO:0007669"/>
    <property type="project" value="UniProtKB-KW"/>
</dbReference>
<feature type="compositionally biased region" description="Basic and acidic residues" evidence="11">
    <location>
        <begin position="884"/>
        <end position="903"/>
    </location>
</feature>
<dbReference type="InterPro" id="IPR004179">
    <property type="entry name" value="Sec63-dom"/>
</dbReference>
<dbReference type="AlphaFoldDB" id="A0AAV9INB0"/>
<dbReference type="InterPro" id="IPR036388">
    <property type="entry name" value="WH-like_DNA-bd_sf"/>
</dbReference>
<comment type="catalytic activity">
    <reaction evidence="8">
        <text>Couples ATP hydrolysis with the unwinding of duplex DNA by translocating in the 3'-5' direction.</text>
        <dbReference type="EC" id="5.6.2.4"/>
    </reaction>
</comment>
<dbReference type="SUPFAM" id="SSF46785">
    <property type="entry name" value="Winged helix' DNA-binding domain"/>
    <property type="match status" value="1"/>
</dbReference>
<gene>
    <name evidence="14" type="ORF">GAYE_SCF61G6521</name>
</gene>
<dbReference type="GO" id="GO:0016787">
    <property type="term" value="F:hydrolase activity"/>
    <property type="evidence" value="ECO:0007669"/>
    <property type="project" value="UniProtKB-KW"/>
</dbReference>
<name>A0AAV9INB0_9RHOD</name>
<evidence type="ECO:0000256" key="7">
    <source>
        <dbReference type="ARBA" id="ARBA00023254"/>
    </source>
</evidence>
<keyword evidence="4" id="KW-0347">Helicase</keyword>
<dbReference type="SMART" id="SM00487">
    <property type="entry name" value="DEXDc"/>
    <property type="match status" value="1"/>
</dbReference>
<dbReference type="GO" id="GO:0043138">
    <property type="term" value="F:3'-5' DNA helicase activity"/>
    <property type="evidence" value="ECO:0007669"/>
    <property type="project" value="UniProtKB-EC"/>
</dbReference>
<dbReference type="Pfam" id="PF23445">
    <property type="entry name" value="WHD_SNRNP200"/>
    <property type="match status" value="1"/>
</dbReference>
<dbReference type="Pfam" id="PF02889">
    <property type="entry name" value="Sec63"/>
    <property type="match status" value="1"/>
</dbReference>
<comment type="similarity">
    <text evidence="1">Belongs to the helicase family. SKI2 subfamily.</text>
</comment>
<dbReference type="Pfam" id="PF00271">
    <property type="entry name" value="Helicase_C"/>
    <property type="match status" value="1"/>
</dbReference>
<reference evidence="14 15" key="1">
    <citation type="submission" date="2022-07" db="EMBL/GenBank/DDBJ databases">
        <title>Genome-wide signatures of adaptation to extreme environments.</title>
        <authorList>
            <person name="Cho C.H."/>
            <person name="Yoon H.S."/>
        </authorList>
    </citation>
    <scope>NUCLEOTIDE SEQUENCE [LARGE SCALE GENOMIC DNA]</scope>
    <source>
        <strain evidence="14 15">108.79 E11</strain>
    </source>
</reference>
<protein>
    <recommendedName>
        <fullName evidence="9">DNA 3'-5' helicase</fullName>
        <ecNumber evidence="9">5.6.2.4</ecNumber>
    </recommendedName>
</protein>
<dbReference type="SMART" id="SM00973">
    <property type="entry name" value="Sec63"/>
    <property type="match status" value="1"/>
</dbReference>
<dbReference type="InterPro" id="IPR011545">
    <property type="entry name" value="DEAD/DEAH_box_helicase_dom"/>
</dbReference>
<keyword evidence="3" id="KW-0378">Hydrolase</keyword>
<dbReference type="InterPro" id="IPR036390">
    <property type="entry name" value="WH_DNA-bd_sf"/>
</dbReference>
<dbReference type="InterPro" id="IPR027417">
    <property type="entry name" value="P-loop_NTPase"/>
</dbReference>
<evidence type="ECO:0000256" key="10">
    <source>
        <dbReference type="ARBA" id="ARBA00048988"/>
    </source>
</evidence>
<dbReference type="FunFam" id="1.10.10.10:FF:000012">
    <property type="entry name" value="U5 small nuclear ribonucleoprotein helicase"/>
    <property type="match status" value="1"/>
</dbReference>
<evidence type="ECO:0000256" key="9">
    <source>
        <dbReference type="ARBA" id="ARBA00034808"/>
    </source>
</evidence>
<accession>A0AAV9INB0</accession>
<keyword evidence="5" id="KW-0067">ATP-binding</keyword>
<evidence type="ECO:0000256" key="6">
    <source>
        <dbReference type="ARBA" id="ARBA00023235"/>
    </source>
</evidence>
<dbReference type="Proteomes" id="UP001300502">
    <property type="component" value="Unassembled WGS sequence"/>
</dbReference>
<evidence type="ECO:0000313" key="14">
    <source>
        <dbReference type="EMBL" id="KAK4528576.1"/>
    </source>
</evidence>
<keyword evidence="15" id="KW-1185">Reference proteome</keyword>
<dbReference type="Gene3D" id="1.10.3380.10">
    <property type="entry name" value="Sec63 N-terminal domain-like domain"/>
    <property type="match status" value="1"/>
</dbReference>
<dbReference type="InterPro" id="IPR001650">
    <property type="entry name" value="Helicase_C-like"/>
</dbReference>
<organism evidence="14 15">
    <name type="scientific">Galdieria yellowstonensis</name>
    <dbReference type="NCBI Taxonomy" id="3028027"/>
    <lineage>
        <taxon>Eukaryota</taxon>
        <taxon>Rhodophyta</taxon>
        <taxon>Bangiophyceae</taxon>
        <taxon>Galdieriales</taxon>
        <taxon>Galdieriaceae</taxon>
        <taxon>Galdieria</taxon>
    </lineage>
</organism>
<evidence type="ECO:0000256" key="1">
    <source>
        <dbReference type="ARBA" id="ARBA00010140"/>
    </source>
</evidence>
<keyword evidence="7" id="KW-0469">Meiosis</keyword>
<evidence type="ECO:0000259" key="13">
    <source>
        <dbReference type="PROSITE" id="PS51194"/>
    </source>
</evidence>
<dbReference type="PANTHER" id="PTHR47835">
    <property type="entry name" value="HFM1, ATP DEPENDENT DNA HELICASE HOMOLOG"/>
    <property type="match status" value="1"/>
</dbReference>
<evidence type="ECO:0000256" key="4">
    <source>
        <dbReference type="ARBA" id="ARBA00022806"/>
    </source>
</evidence>
<evidence type="ECO:0000256" key="5">
    <source>
        <dbReference type="ARBA" id="ARBA00022840"/>
    </source>
</evidence>
<evidence type="ECO:0000259" key="12">
    <source>
        <dbReference type="PROSITE" id="PS51192"/>
    </source>
</evidence>
<evidence type="ECO:0000256" key="3">
    <source>
        <dbReference type="ARBA" id="ARBA00022801"/>
    </source>
</evidence>
<feature type="domain" description="Helicase C-terminal" evidence="13">
    <location>
        <begin position="291"/>
        <end position="492"/>
    </location>
</feature>
<dbReference type="EMBL" id="JANCYU010000066">
    <property type="protein sequence ID" value="KAK4528576.1"/>
    <property type="molecule type" value="Genomic_DNA"/>
</dbReference>
<feature type="region of interest" description="Disordered" evidence="11">
    <location>
        <begin position="884"/>
        <end position="931"/>
    </location>
</feature>
<dbReference type="EC" id="5.6.2.4" evidence="9"/>
<evidence type="ECO:0000256" key="11">
    <source>
        <dbReference type="SAM" id="MobiDB-lite"/>
    </source>
</evidence>
<dbReference type="SMART" id="SM00490">
    <property type="entry name" value="HELICc"/>
    <property type="match status" value="1"/>
</dbReference>
<dbReference type="PROSITE" id="PS51194">
    <property type="entry name" value="HELICASE_CTER"/>
    <property type="match status" value="1"/>
</dbReference>
<keyword evidence="6" id="KW-0413">Isomerase</keyword>
<dbReference type="SUPFAM" id="SSF158702">
    <property type="entry name" value="Sec63 N-terminal domain-like"/>
    <property type="match status" value="1"/>
</dbReference>
<dbReference type="InterPro" id="IPR014001">
    <property type="entry name" value="Helicase_ATP-bd"/>
</dbReference>
<evidence type="ECO:0000256" key="8">
    <source>
        <dbReference type="ARBA" id="ARBA00034617"/>
    </source>
</evidence>
<dbReference type="Gene3D" id="3.40.50.300">
    <property type="entry name" value="P-loop containing nucleotide triphosphate hydrolases"/>
    <property type="match status" value="2"/>
</dbReference>
<keyword evidence="2" id="KW-0547">Nucleotide-binding</keyword>
<dbReference type="CDD" id="cd18795">
    <property type="entry name" value="SF2_C_Ski2"/>
    <property type="match status" value="1"/>
</dbReference>
<feature type="compositionally biased region" description="Basic residues" evidence="11">
    <location>
        <begin position="904"/>
        <end position="914"/>
    </location>
</feature>
<dbReference type="Gene3D" id="1.10.10.10">
    <property type="entry name" value="Winged helix-like DNA-binding domain superfamily/Winged helix DNA-binding domain"/>
    <property type="match status" value="1"/>
</dbReference>
<evidence type="ECO:0000313" key="15">
    <source>
        <dbReference type="Proteomes" id="UP001300502"/>
    </source>
</evidence>
<dbReference type="SUPFAM" id="SSF52540">
    <property type="entry name" value="P-loop containing nucleoside triphosphate hydrolases"/>
    <property type="match status" value="2"/>
</dbReference>